<dbReference type="PANTHER" id="PTHR16466:SF6">
    <property type="entry name" value="TELOMERIC REPEAT-BINDING FACTOR 2-INTERACTING PROTEIN 1"/>
    <property type="match status" value="1"/>
</dbReference>
<dbReference type="CDD" id="cd11655">
    <property type="entry name" value="rap1_myb-like"/>
    <property type="match status" value="1"/>
</dbReference>
<dbReference type="GO" id="GO:0042162">
    <property type="term" value="F:telomeric DNA binding"/>
    <property type="evidence" value="ECO:0007669"/>
    <property type="project" value="TreeGrafter"/>
</dbReference>
<dbReference type="OrthoDB" id="435460at2759"/>
<evidence type="ECO:0000259" key="4">
    <source>
        <dbReference type="PROSITE" id="PS50172"/>
    </source>
</evidence>
<feature type="compositionally biased region" description="Polar residues" evidence="3">
    <location>
        <begin position="427"/>
        <end position="436"/>
    </location>
</feature>
<protein>
    <recommendedName>
        <fullName evidence="4">BRCT domain-containing protein</fullName>
    </recommendedName>
</protein>
<dbReference type="PROSITE" id="PS50172">
    <property type="entry name" value="BRCT"/>
    <property type="match status" value="1"/>
</dbReference>
<comment type="subcellular location">
    <subcellularLocation>
        <location evidence="1">Nucleus</location>
    </subcellularLocation>
</comment>
<dbReference type="GO" id="GO:0031848">
    <property type="term" value="P:protection from non-homologous end joining at telomere"/>
    <property type="evidence" value="ECO:0007669"/>
    <property type="project" value="TreeGrafter"/>
</dbReference>
<name>A0A8T1V7F2_9STRA</name>
<gene>
    <name evidence="5" type="ORF">PHYPSEUDO_014055</name>
</gene>
<dbReference type="AlphaFoldDB" id="A0A8T1V7F2"/>
<feature type="region of interest" description="Disordered" evidence="3">
    <location>
        <begin position="181"/>
        <end position="318"/>
    </location>
</feature>
<reference evidence="5" key="1">
    <citation type="submission" date="2021-02" db="EMBL/GenBank/DDBJ databases">
        <authorList>
            <person name="Palmer J.M."/>
        </authorList>
    </citation>
    <scope>NUCLEOTIDE SEQUENCE</scope>
    <source>
        <strain evidence="5">SCRP734</strain>
    </source>
</reference>
<keyword evidence="6" id="KW-1185">Reference proteome</keyword>
<comment type="caution">
    <text evidence="5">The sequence shown here is derived from an EMBL/GenBank/DDBJ whole genome shotgun (WGS) entry which is preliminary data.</text>
</comment>
<proteinExistence type="predicted"/>
<feature type="compositionally biased region" description="Low complexity" evidence="3">
    <location>
        <begin position="301"/>
        <end position="318"/>
    </location>
</feature>
<dbReference type="InterPro" id="IPR039595">
    <property type="entry name" value="TE2IP/Rap1"/>
</dbReference>
<sequence>MAVLLFRELRFYVAATLSAEDRAELVRLIEQNGGVVSDSPEGVTQLVDYEKLDARLPQRISADFIQDSVALRALQDPARYSGEVFATAQERKGYKRRGRIPYTLEDDARMLHFARTRDWKSMSSVPASAWRLAASERVTLHPALSMHEHFRKQLQRKTAIEQRDIVARAARMVRARLLEQDAEAEEEEEQEVAIVEPPRRARTKPDSTGFRDAPTSTSTAVTQSWASRRTSSSAGRQSTIEGRLKEVEEEKFSATRTRSRKPTSPLRISQRVLGSEETESSSSTTSHSADESITSPPPTSAPETSSVTPTQATPAVTATFVTPNIPVVHSTSAASASSATPSTPGDQSTGKKQQTRKRATASNGATIDRESSPSHQDSDTESAGSKTGGGDNGVFFRSVWTEVARDQSKRRLLQKFFGPPSVPAPQPSSTDSVVSEQTDRDVFAVVQERDDSSEDRGEAQATDEDTDDIICHLQIDTHQGLPSVVHALYYCSGDVEVARAFLKGAAPSEMWSPEDDLLLVHLVAEEGTDRSTVDGAVARGDFASMQVTRDTDAILKRVQFLR</sequence>
<feature type="compositionally biased region" description="Polar residues" evidence="3">
    <location>
        <begin position="214"/>
        <end position="240"/>
    </location>
</feature>
<evidence type="ECO:0000256" key="1">
    <source>
        <dbReference type="ARBA" id="ARBA00004123"/>
    </source>
</evidence>
<dbReference type="PANTHER" id="PTHR16466">
    <property type="entry name" value="TELOMERE REPEAT-BINDING FACTOR 2-INTERACTING PROTEIN 1"/>
    <property type="match status" value="1"/>
</dbReference>
<evidence type="ECO:0000256" key="2">
    <source>
        <dbReference type="ARBA" id="ARBA00023242"/>
    </source>
</evidence>
<dbReference type="Pfam" id="PF16589">
    <property type="entry name" value="BRCT_2"/>
    <property type="match status" value="1"/>
</dbReference>
<dbReference type="GO" id="GO:0010833">
    <property type="term" value="P:telomere maintenance via telomere lengthening"/>
    <property type="evidence" value="ECO:0007669"/>
    <property type="project" value="TreeGrafter"/>
</dbReference>
<accession>A0A8T1V7F2</accession>
<feature type="region of interest" description="Disordered" evidence="3">
    <location>
        <begin position="331"/>
        <end position="393"/>
    </location>
</feature>
<feature type="compositionally biased region" description="Basic and acidic residues" evidence="3">
    <location>
        <begin position="367"/>
        <end position="378"/>
    </location>
</feature>
<dbReference type="EMBL" id="JAGDFM010000770">
    <property type="protein sequence ID" value="KAG7376220.1"/>
    <property type="molecule type" value="Genomic_DNA"/>
</dbReference>
<feature type="compositionally biased region" description="Low complexity" evidence="3">
    <location>
        <begin position="331"/>
        <end position="344"/>
    </location>
</feature>
<keyword evidence="2" id="KW-0539">Nucleus</keyword>
<feature type="compositionally biased region" description="Acidic residues" evidence="3">
    <location>
        <begin position="181"/>
        <end position="191"/>
    </location>
</feature>
<dbReference type="Proteomes" id="UP000694044">
    <property type="component" value="Unassembled WGS sequence"/>
</dbReference>
<evidence type="ECO:0000313" key="6">
    <source>
        <dbReference type="Proteomes" id="UP000694044"/>
    </source>
</evidence>
<feature type="domain" description="BRCT" evidence="4">
    <location>
        <begin position="1"/>
        <end position="47"/>
    </location>
</feature>
<evidence type="ECO:0000256" key="3">
    <source>
        <dbReference type="SAM" id="MobiDB-lite"/>
    </source>
</evidence>
<organism evidence="5 6">
    <name type="scientific">Phytophthora pseudosyringae</name>
    <dbReference type="NCBI Taxonomy" id="221518"/>
    <lineage>
        <taxon>Eukaryota</taxon>
        <taxon>Sar</taxon>
        <taxon>Stramenopiles</taxon>
        <taxon>Oomycota</taxon>
        <taxon>Peronosporomycetes</taxon>
        <taxon>Peronosporales</taxon>
        <taxon>Peronosporaceae</taxon>
        <taxon>Phytophthora</taxon>
    </lineage>
</organism>
<feature type="compositionally biased region" description="Basic and acidic residues" evidence="3">
    <location>
        <begin position="242"/>
        <end position="253"/>
    </location>
</feature>
<dbReference type="GO" id="GO:0070187">
    <property type="term" value="C:shelterin complex"/>
    <property type="evidence" value="ECO:0007669"/>
    <property type="project" value="TreeGrafter"/>
</dbReference>
<feature type="region of interest" description="Disordered" evidence="3">
    <location>
        <begin position="416"/>
        <end position="437"/>
    </location>
</feature>
<evidence type="ECO:0000313" key="5">
    <source>
        <dbReference type="EMBL" id="KAG7376220.1"/>
    </source>
</evidence>
<dbReference type="InterPro" id="IPR001357">
    <property type="entry name" value="BRCT_dom"/>
</dbReference>